<feature type="domain" description="Glucose-methanol-choline oxidoreductase N-terminal" evidence="4">
    <location>
        <begin position="291"/>
        <end position="305"/>
    </location>
</feature>
<sequence>MTAPPLKFKPLLSYDFIIIGGGTAGCVLADRLSADPNITVAVIEGGPSDHDIPQVLQLADWLSLLGGEYDYQYPTTEQPRGNSHILHSRAKVLGGCSSHNTLICFRPFPEDCDDWVKAGATGWDSESMQHYGDRIKCKIAPVHTKDRNPIMADWISSCTAATGVPVIGDFDSWSRVRGEGVGFTVVDNVVDGKPAPPPTTGGKGRGKAFSEGVGWLSIAYTPEDGKRQSASVAYVHPIMGKRKNLHLYLETWVNKLELSADGKTVVGVRMTSKDGKEFVLKAKHEVLLAAGAVDTPRLMLLSGIGPKKDLEELGIQSRVNLPGVGENLVDHPESIIMWEVDELPPQTVMQSDTALFIRRDTSDPRPDLMFHIYSVPFADNTERLGYPRPPHAICMTPNIPRPKSRGRLYLTSNDPMVKPALDFRYFTDPEDYDAQTLVDGFKIARKIAAQAPFSQWLKSEIAPGPKVVTDEQLSEYGRKVSHTVYHPAGTCKMGAVDDELAVVDPELKVIGMSNVRVVDASVFPLMVSANPMLTVLIIGEKASDLILADYYKKEKKPASSRL</sequence>
<dbReference type="SUPFAM" id="SSF51905">
    <property type="entry name" value="FAD/NAD(P)-binding domain"/>
    <property type="match status" value="1"/>
</dbReference>
<evidence type="ECO:0000256" key="1">
    <source>
        <dbReference type="ARBA" id="ARBA00001974"/>
    </source>
</evidence>
<dbReference type="GO" id="GO:0016614">
    <property type="term" value="F:oxidoreductase activity, acting on CH-OH group of donors"/>
    <property type="evidence" value="ECO:0007669"/>
    <property type="project" value="InterPro"/>
</dbReference>
<keyword evidence="3" id="KW-0274">FAD</keyword>
<keyword evidence="3" id="KW-0285">Flavoprotein</keyword>
<dbReference type="Pfam" id="PF00732">
    <property type="entry name" value="GMC_oxred_N"/>
    <property type="match status" value="2"/>
</dbReference>
<comment type="cofactor">
    <cofactor evidence="1 3">
        <name>FAD</name>
        <dbReference type="ChEBI" id="CHEBI:57692"/>
    </cofactor>
</comment>
<dbReference type="PIRSF" id="PIRSF000137">
    <property type="entry name" value="Alcohol_oxidase"/>
    <property type="match status" value="1"/>
</dbReference>
<gene>
    <name evidence="5" type="ORF">BCR35DRAFT_305430</name>
</gene>
<comment type="caution">
    <text evidence="5">The sequence shown here is derived from an EMBL/GenBank/DDBJ whole genome shotgun (WGS) entry which is preliminary data.</text>
</comment>
<protein>
    <recommendedName>
        <fullName evidence="4">Glucose-methanol-choline oxidoreductase N-terminal domain-containing protein</fullName>
    </recommendedName>
</protein>
<evidence type="ECO:0000256" key="2">
    <source>
        <dbReference type="ARBA" id="ARBA00010790"/>
    </source>
</evidence>
<evidence type="ECO:0000256" key="3">
    <source>
        <dbReference type="PIRSR" id="PIRSR000137-2"/>
    </source>
</evidence>
<feature type="binding site" evidence="3">
    <location>
        <position position="253"/>
    </location>
    <ligand>
        <name>FAD</name>
        <dbReference type="ChEBI" id="CHEBI:57692"/>
    </ligand>
</feature>
<dbReference type="EMBL" id="MCGR01000031">
    <property type="protein sequence ID" value="ORY77649.1"/>
    <property type="molecule type" value="Genomic_DNA"/>
</dbReference>
<dbReference type="Gene3D" id="3.30.560.10">
    <property type="entry name" value="Glucose Oxidase, domain 3"/>
    <property type="match status" value="1"/>
</dbReference>
<dbReference type="PROSITE" id="PS00624">
    <property type="entry name" value="GMC_OXRED_2"/>
    <property type="match status" value="1"/>
</dbReference>
<dbReference type="PANTHER" id="PTHR11552:SF152">
    <property type="entry name" value="OXIDASE (CODA), PUTATIVE (AFU_ORTHOLOGUE AFUA_8G04090)-RELATED"/>
    <property type="match status" value="1"/>
</dbReference>
<dbReference type="PANTHER" id="PTHR11552">
    <property type="entry name" value="GLUCOSE-METHANOL-CHOLINE GMC OXIDOREDUCTASE"/>
    <property type="match status" value="1"/>
</dbReference>
<accession>A0A1Y2F1B7</accession>
<dbReference type="InterPro" id="IPR036188">
    <property type="entry name" value="FAD/NAD-bd_sf"/>
</dbReference>
<comment type="similarity">
    <text evidence="2">Belongs to the GMC oxidoreductase family.</text>
</comment>
<proteinExistence type="inferred from homology"/>
<dbReference type="STRING" id="106004.A0A1Y2F1B7"/>
<dbReference type="InterPro" id="IPR000172">
    <property type="entry name" value="GMC_OxRdtase_N"/>
</dbReference>
<evidence type="ECO:0000313" key="5">
    <source>
        <dbReference type="EMBL" id="ORY77649.1"/>
    </source>
</evidence>
<dbReference type="AlphaFoldDB" id="A0A1Y2F1B7"/>
<dbReference type="Gene3D" id="3.30.410.40">
    <property type="match status" value="1"/>
</dbReference>
<dbReference type="InterPro" id="IPR012132">
    <property type="entry name" value="GMC_OxRdtase"/>
</dbReference>
<evidence type="ECO:0000313" key="6">
    <source>
        <dbReference type="Proteomes" id="UP000193467"/>
    </source>
</evidence>
<dbReference type="InParanoid" id="A0A1Y2F1B7"/>
<dbReference type="PROSITE" id="PS51257">
    <property type="entry name" value="PROKAR_LIPOPROTEIN"/>
    <property type="match status" value="1"/>
</dbReference>
<evidence type="ECO:0000259" key="4">
    <source>
        <dbReference type="PROSITE" id="PS00624"/>
    </source>
</evidence>
<feature type="binding site" evidence="3">
    <location>
        <position position="92"/>
    </location>
    <ligand>
        <name>FAD</name>
        <dbReference type="ChEBI" id="CHEBI:57692"/>
    </ligand>
</feature>
<dbReference type="Gene3D" id="3.50.50.60">
    <property type="entry name" value="FAD/NAD(P)-binding domain"/>
    <property type="match status" value="2"/>
</dbReference>
<keyword evidence="6" id="KW-1185">Reference proteome</keyword>
<dbReference type="OrthoDB" id="269227at2759"/>
<dbReference type="Proteomes" id="UP000193467">
    <property type="component" value="Unassembled WGS sequence"/>
</dbReference>
<organism evidence="5 6">
    <name type="scientific">Leucosporidium creatinivorum</name>
    <dbReference type="NCBI Taxonomy" id="106004"/>
    <lineage>
        <taxon>Eukaryota</taxon>
        <taxon>Fungi</taxon>
        <taxon>Dikarya</taxon>
        <taxon>Basidiomycota</taxon>
        <taxon>Pucciniomycotina</taxon>
        <taxon>Microbotryomycetes</taxon>
        <taxon>Leucosporidiales</taxon>
        <taxon>Leucosporidium</taxon>
    </lineage>
</organism>
<dbReference type="InterPro" id="IPR007867">
    <property type="entry name" value="GMC_OxRtase_C"/>
</dbReference>
<name>A0A1Y2F1B7_9BASI</name>
<dbReference type="GO" id="GO:0050660">
    <property type="term" value="F:flavin adenine dinucleotide binding"/>
    <property type="evidence" value="ECO:0007669"/>
    <property type="project" value="InterPro"/>
</dbReference>
<dbReference type="SUPFAM" id="SSF54373">
    <property type="entry name" value="FAD-linked reductases, C-terminal domain"/>
    <property type="match status" value="1"/>
</dbReference>
<dbReference type="Pfam" id="PF05199">
    <property type="entry name" value="GMC_oxred_C"/>
    <property type="match status" value="1"/>
</dbReference>
<reference evidence="5 6" key="1">
    <citation type="submission" date="2016-07" db="EMBL/GenBank/DDBJ databases">
        <title>Pervasive Adenine N6-methylation of Active Genes in Fungi.</title>
        <authorList>
            <consortium name="DOE Joint Genome Institute"/>
            <person name="Mondo S.J."/>
            <person name="Dannebaum R.O."/>
            <person name="Kuo R.C."/>
            <person name="Labutti K."/>
            <person name="Haridas S."/>
            <person name="Kuo A."/>
            <person name="Salamov A."/>
            <person name="Ahrendt S.R."/>
            <person name="Lipzen A."/>
            <person name="Sullivan W."/>
            <person name="Andreopoulos W.B."/>
            <person name="Clum A."/>
            <person name="Lindquist E."/>
            <person name="Daum C."/>
            <person name="Ramamoorthy G.K."/>
            <person name="Gryganskyi A."/>
            <person name="Culley D."/>
            <person name="Magnuson J.K."/>
            <person name="James T.Y."/>
            <person name="O'Malley M.A."/>
            <person name="Stajich J.E."/>
            <person name="Spatafora J.W."/>
            <person name="Visel A."/>
            <person name="Grigoriev I.V."/>
        </authorList>
    </citation>
    <scope>NUCLEOTIDE SEQUENCE [LARGE SCALE GENOMIC DNA]</scope>
    <source>
        <strain evidence="5 6">62-1032</strain>
    </source>
</reference>